<feature type="compositionally biased region" description="Polar residues" evidence="1">
    <location>
        <begin position="1"/>
        <end position="11"/>
    </location>
</feature>
<dbReference type="Pfam" id="PF07722">
    <property type="entry name" value="Peptidase_C26"/>
    <property type="match status" value="1"/>
</dbReference>
<dbReference type="OrthoDB" id="9813383at2"/>
<evidence type="ECO:0000313" key="3">
    <source>
        <dbReference type="Proteomes" id="UP000325797"/>
    </source>
</evidence>
<dbReference type="GO" id="GO:0033969">
    <property type="term" value="F:gamma-glutamyl-gamma-aminobutyrate hydrolase activity"/>
    <property type="evidence" value="ECO:0007669"/>
    <property type="project" value="TreeGrafter"/>
</dbReference>
<dbReference type="PANTHER" id="PTHR43235">
    <property type="entry name" value="GLUTAMINE AMIDOTRANSFERASE PB2B2.05-RELATED"/>
    <property type="match status" value="1"/>
</dbReference>
<dbReference type="GO" id="GO:0006598">
    <property type="term" value="P:polyamine catabolic process"/>
    <property type="evidence" value="ECO:0007669"/>
    <property type="project" value="TreeGrafter"/>
</dbReference>
<keyword evidence="2" id="KW-0378">Hydrolase</keyword>
<evidence type="ECO:0000313" key="2">
    <source>
        <dbReference type="EMBL" id="QEX20802.1"/>
    </source>
</evidence>
<feature type="region of interest" description="Disordered" evidence="1">
    <location>
        <begin position="1"/>
        <end position="25"/>
    </location>
</feature>
<protein>
    <submittedName>
        <fullName evidence="2">Gamma-glutamyl-gamma-aminobutyrate hydrolase</fullName>
    </submittedName>
</protein>
<dbReference type="KEGG" id="hadh:FRZ61_07210"/>
<dbReference type="PROSITE" id="PS51273">
    <property type="entry name" value="GATASE_TYPE_1"/>
    <property type="match status" value="1"/>
</dbReference>
<keyword evidence="3" id="KW-1185">Reference proteome</keyword>
<dbReference type="AlphaFoldDB" id="A0A5J6MT50"/>
<name>A0A5J6MT50_9PROT</name>
<gene>
    <name evidence="2" type="ORF">FRZ61_07210</name>
</gene>
<proteinExistence type="predicted"/>
<accession>A0A5J6MT50</accession>
<organism evidence="2 3">
    <name type="scientific">Hypericibacter adhaerens</name>
    <dbReference type="NCBI Taxonomy" id="2602016"/>
    <lineage>
        <taxon>Bacteria</taxon>
        <taxon>Pseudomonadati</taxon>
        <taxon>Pseudomonadota</taxon>
        <taxon>Alphaproteobacteria</taxon>
        <taxon>Rhodospirillales</taxon>
        <taxon>Dongiaceae</taxon>
        <taxon>Hypericibacter</taxon>
    </lineage>
</organism>
<dbReference type="InterPro" id="IPR044668">
    <property type="entry name" value="PuuD-like"/>
</dbReference>
<evidence type="ECO:0000256" key="1">
    <source>
        <dbReference type="SAM" id="MobiDB-lite"/>
    </source>
</evidence>
<dbReference type="PANTHER" id="PTHR43235:SF1">
    <property type="entry name" value="GLUTAMINE AMIDOTRANSFERASE PB2B2.05-RELATED"/>
    <property type="match status" value="1"/>
</dbReference>
<dbReference type="RefSeq" id="WP_151115018.1">
    <property type="nucleotide sequence ID" value="NZ_CP042582.1"/>
</dbReference>
<dbReference type="InterPro" id="IPR011697">
    <property type="entry name" value="Peptidase_C26"/>
</dbReference>
<dbReference type="SUPFAM" id="SSF52317">
    <property type="entry name" value="Class I glutamine amidotransferase-like"/>
    <property type="match status" value="1"/>
</dbReference>
<dbReference type="InterPro" id="IPR029062">
    <property type="entry name" value="Class_I_gatase-like"/>
</dbReference>
<dbReference type="Proteomes" id="UP000325797">
    <property type="component" value="Chromosome"/>
</dbReference>
<dbReference type="GO" id="GO:0005829">
    <property type="term" value="C:cytosol"/>
    <property type="evidence" value="ECO:0007669"/>
    <property type="project" value="TreeGrafter"/>
</dbReference>
<reference evidence="2 3" key="1">
    <citation type="submission" date="2019-08" db="EMBL/GenBank/DDBJ databases">
        <title>Hyperibacter terrae gen. nov., sp. nov. and Hyperibacter viscosus sp. nov., two new members in the family Rhodospirillaceae isolated from the rhizosphere of Hypericum perforatum.</title>
        <authorList>
            <person name="Noviana Z."/>
        </authorList>
    </citation>
    <scope>NUCLEOTIDE SEQUENCE [LARGE SCALE GENOMIC DNA]</scope>
    <source>
        <strain evidence="2 3">R5959</strain>
    </source>
</reference>
<dbReference type="CDD" id="cd01745">
    <property type="entry name" value="GATase1_2"/>
    <property type="match status" value="1"/>
</dbReference>
<dbReference type="EMBL" id="CP042582">
    <property type="protein sequence ID" value="QEX20802.1"/>
    <property type="molecule type" value="Genomic_DNA"/>
</dbReference>
<dbReference type="Gene3D" id="3.40.50.880">
    <property type="match status" value="1"/>
</dbReference>
<sequence length="251" mass="26771">MSARNGKTTKAAQDGGRPTIGVTLDSEEPGGYSKFPWYAVRQNYADAVVKAGGLPLFLPHEPDQVADYLALIDGLVVTGGAFDIDPSLFGAKDKHPTVKLKGRRTEFEWKITQAAVERDLPVLGICGGQQLLNVVLGGTLIQHIPDEVEGPLAHEQPNPRDEPGHSVRIVSGTLLHKITGAASLAVNSAHHQAAKSVGPGILVDATAEDGVIEGIEDPRHRFVLGVQWHPEFSITTGDEKIFKAFVDAAKG</sequence>